<comment type="caution">
    <text evidence="2">The sequence shown here is derived from an EMBL/GenBank/DDBJ whole genome shotgun (WGS) entry which is preliminary data.</text>
</comment>
<dbReference type="InterPro" id="IPR036513">
    <property type="entry name" value="STAS_dom_sf"/>
</dbReference>
<dbReference type="EMBL" id="JADKNH010000015">
    <property type="protein sequence ID" value="MBF4695398.1"/>
    <property type="molecule type" value="Genomic_DNA"/>
</dbReference>
<dbReference type="Proteomes" id="UP000614200">
    <property type="component" value="Unassembled WGS sequence"/>
</dbReference>
<dbReference type="InterPro" id="IPR002645">
    <property type="entry name" value="STAS_dom"/>
</dbReference>
<dbReference type="PROSITE" id="PS50801">
    <property type="entry name" value="STAS"/>
    <property type="match status" value="1"/>
</dbReference>
<reference evidence="2 3" key="1">
    <citation type="submission" date="2020-11" db="EMBL/GenBank/DDBJ databases">
        <title>Fusibacter basophilias sp. nov.</title>
        <authorList>
            <person name="Qiu D."/>
        </authorList>
    </citation>
    <scope>NUCLEOTIDE SEQUENCE [LARGE SCALE GENOMIC DNA]</scope>
    <source>
        <strain evidence="2 3">Q10-2</strain>
    </source>
</reference>
<dbReference type="Pfam" id="PF01740">
    <property type="entry name" value="STAS"/>
    <property type="match status" value="1"/>
</dbReference>
<sequence>MEKIKIDGSIKLTLTEGLTANNVPKFNEGLKELIPPDEAFKSLILDLGQIDNIDSVGVTFVISLFKQMKNNEKAFKVSGASEDIISLFKLMKLDQFFEMID</sequence>
<dbReference type="Gene3D" id="3.30.750.24">
    <property type="entry name" value="STAS domain"/>
    <property type="match status" value="1"/>
</dbReference>
<accession>A0ABR9ZY54</accession>
<dbReference type="CDD" id="cd07043">
    <property type="entry name" value="STAS_anti-anti-sigma_factors"/>
    <property type="match status" value="1"/>
</dbReference>
<proteinExistence type="predicted"/>
<name>A0ABR9ZY54_9FIRM</name>
<gene>
    <name evidence="2" type="ORF">ISU02_20070</name>
</gene>
<keyword evidence="3" id="KW-1185">Reference proteome</keyword>
<feature type="domain" description="STAS" evidence="1">
    <location>
        <begin position="1"/>
        <end position="101"/>
    </location>
</feature>
<dbReference type="SUPFAM" id="SSF52091">
    <property type="entry name" value="SpoIIaa-like"/>
    <property type="match status" value="1"/>
</dbReference>
<evidence type="ECO:0000313" key="2">
    <source>
        <dbReference type="EMBL" id="MBF4695398.1"/>
    </source>
</evidence>
<dbReference type="RefSeq" id="WP_194703633.1">
    <property type="nucleotide sequence ID" value="NZ_JADKNH010000015.1"/>
</dbReference>
<protein>
    <submittedName>
        <fullName evidence="2">STAS domain-containing protein</fullName>
    </submittedName>
</protein>
<evidence type="ECO:0000259" key="1">
    <source>
        <dbReference type="PROSITE" id="PS50801"/>
    </source>
</evidence>
<organism evidence="2 3">
    <name type="scientific">Fusibacter ferrireducens</name>
    <dbReference type="NCBI Taxonomy" id="2785058"/>
    <lineage>
        <taxon>Bacteria</taxon>
        <taxon>Bacillati</taxon>
        <taxon>Bacillota</taxon>
        <taxon>Clostridia</taxon>
        <taxon>Eubacteriales</taxon>
        <taxon>Eubacteriales Family XII. Incertae Sedis</taxon>
        <taxon>Fusibacter</taxon>
    </lineage>
</organism>
<evidence type="ECO:0000313" key="3">
    <source>
        <dbReference type="Proteomes" id="UP000614200"/>
    </source>
</evidence>